<dbReference type="AlphaFoldDB" id="N6T182"/>
<proteinExistence type="predicted"/>
<name>N6T182_DENPD</name>
<gene>
    <name evidence="1" type="ORF">YQE_09541</name>
</gene>
<evidence type="ECO:0000313" key="1">
    <source>
        <dbReference type="EMBL" id="ENN73849.1"/>
    </source>
</evidence>
<organism evidence="1">
    <name type="scientific">Dendroctonus ponderosae</name>
    <name type="common">Mountain pine beetle</name>
    <dbReference type="NCBI Taxonomy" id="77166"/>
    <lineage>
        <taxon>Eukaryota</taxon>
        <taxon>Metazoa</taxon>
        <taxon>Ecdysozoa</taxon>
        <taxon>Arthropoda</taxon>
        <taxon>Hexapoda</taxon>
        <taxon>Insecta</taxon>
        <taxon>Pterygota</taxon>
        <taxon>Neoptera</taxon>
        <taxon>Endopterygota</taxon>
        <taxon>Coleoptera</taxon>
        <taxon>Polyphaga</taxon>
        <taxon>Cucujiformia</taxon>
        <taxon>Curculionidae</taxon>
        <taxon>Scolytinae</taxon>
        <taxon>Dendroctonus</taxon>
    </lineage>
</organism>
<sequence length="259" mass="28731">MCPNALCAVLVVFCLIASINHPVLALNDTNPDEHAAKANYSVRVMNSQVPNDQYLYEAVGMLQVALEVEDDFGRAFPRFLRAFQANHQNQEWKLAGGCNLMLLSNQTTYIQLEEVLSNTVMMMIRSGFSVVSFVFFALVLCTRADKVNGETHSIKPTAVKAAKTLQPLAPYSTYSVHAVSSNVPNALYTYTAVGMLQVCLDEELTFSRALAKFLQNFQAQFTAEKWNLSSGCNVIMLADNATYIELLEDTTNTQVTIFD</sequence>
<dbReference type="EMBL" id="KB741103">
    <property type="protein sequence ID" value="ENN73849.1"/>
    <property type="molecule type" value="Genomic_DNA"/>
</dbReference>
<dbReference type="OrthoDB" id="6765935at2759"/>
<reference evidence="1" key="1">
    <citation type="journal article" date="2013" name="Genome Biol.">
        <title>Draft genome of the mountain pine beetle, Dendroctonus ponderosae Hopkins, a major forest pest.</title>
        <authorList>
            <person name="Keeling C.I."/>
            <person name="Yuen M.M."/>
            <person name="Liao N.Y."/>
            <person name="Docking T.R."/>
            <person name="Chan S.K."/>
            <person name="Taylor G.A."/>
            <person name="Palmquist D.L."/>
            <person name="Jackman S.D."/>
            <person name="Nguyen A."/>
            <person name="Li M."/>
            <person name="Henderson H."/>
            <person name="Janes J.K."/>
            <person name="Zhao Y."/>
            <person name="Pandoh P."/>
            <person name="Moore R."/>
            <person name="Sperling F.A."/>
            <person name="Huber D.P."/>
            <person name="Birol I."/>
            <person name="Jones S.J."/>
            <person name="Bohlmann J."/>
        </authorList>
    </citation>
    <scope>NUCLEOTIDE SEQUENCE</scope>
</reference>
<accession>N6T182</accession>
<dbReference type="HOGENOM" id="CLU_1074657_0_0_1"/>
<protein>
    <submittedName>
        <fullName evidence="1">Uncharacterized protein</fullName>
    </submittedName>
</protein>
<feature type="non-terminal residue" evidence="1">
    <location>
        <position position="1"/>
    </location>
</feature>